<dbReference type="EMBL" id="MEUS01000027">
    <property type="protein sequence ID" value="OGC38517.1"/>
    <property type="molecule type" value="Genomic_DNA"/>
</dbReference>
<gene>
    <name evidence="3" type="ORF">A3K42_00790</name>
</gene>
<evidence type="ECO:0000313" key="4">
    <source>
        <dbReference type="Proteomes" id="UP000178270"/>
    </source>
</evidence>
<dbReference type="GO" id="GO:0043107">
    <property type="term" value="P:type IV pilus-dependent motility"/>
    <property type="evidence" value="ECO:0007669"/>
    <property type="project" value="InterPro"/>
</dbReference>
<keyword evidence="2" id="KW-1133">Transmembrane helix</keyword>
<evidence type="ECO:0000256" key="2">
    <source>
        <dbReference type="SAM" id="Phobius"/>
    </source>
</evidence>
<name>A0A1F4U0X8_UNCKA</name>
<proteinExistence type="predicted"/>
<dbReference type="AlphaFoldDB" id="A0A1F4U0X8"/>
<feature type="transmembrane region" description="Helical" evidence="2">
    <location>
        <begin position="143"/>
        <end position="166"/>
    </location>
</feature>
<evidence type="ECO:0000256" key="1">
    <source>
        <dbReference type="SAM" id="MobiDB-lite"/>
    </source>
</evidence>
<feature type="compositionally biased region" description="Low complexity" evidence="1">
    <location>
        <begin position="47"/>
        <end position="61"/>
    </location>
</feature>
<dbReference type="InterPro" id="IPR014717">
    <property type="entry name" value="Transl_elong_EF1B/ribsomal_bS6"/>
</dbReference>
<organism evidence="3 4">
    <name type="scientific">candidate division WWE3 bacterium RBG_13_37_7</name>
    <dbReference type="NCBI Taxonomy" id="1802609"/>
    <lineage>
        <taxon>Bacteria</taxon>
        <taxon>Katanobacteria</taxon>
    </lineage>
</organism>
<feature type="compositionally biased region" description="Low complexity" evidence="1">
    <location>
        <begin position="371"/>
        <end position="381"/>
    </location>
</feature>
<protein>
    <submittedName>
        <fullName evidence="3">Uncharacterized protein</fullName>
    </submittedName>
</protein>
<dbReference type="GO" id="GO:0043683">
    <property type="term" value="P:type IV pilus assembly"/>
    <property type="evidence" value="ECO:0007669"/>
    <property type="project" value="InterPro"/>
</dbReference>
<dbReference type="Gene3D" id="3.30.70.60">
    <property type="match status" value="1"/>
</dbReference>
<accession>A0A1F4U0X8</accession>
<evidence type="ECO:0000313" key="3">
    <source>
        <dbReference type="EMBL" id="OGC38517.1"/>
    </source>
</evidence>
<keyword evidence="2" id="KW-0472">Membrane</keyword>
<keyword evidence="2" id="KW-0812">Transmembrane</keyword>
<feature type="region of interest" description="Disordered" evidence="1">
    <location>
        <begin position="355"/>
        <end position="394"/>
    </location>
</feature>
<dbReference type="Pfam" id="PF04350">
    <property type="entry name" value="PilO"/>
    <property type="match status" value="1"/>
</dbReference>
<dbReference type="InterPro" id="IPR007445">
    <property type="entry name" value="PilO"/>
</dbReference>
<feature type="compositionally biased region" description="Polar residues" evidence="1">
    <location>
        <begin position="382"/>
        <end position="394"/>
    </location>
</feature>
<dbReference type="Proteomes" id="UP000178270">
    <property type="component" value="Unassembled WGS sequence"/>
</dbReference>
<comment type="caution">
    <text evidence="3">The sequence shown here is derived from an EMBL/GenBank/DDBJ whole genome shotgun (WGS) entry which is preliminary data.</text>
</comment>
<feature type="region of interest" description="Disordered" evidence="1">
    <location>
        <begin position="1"/>
        <end position="85"/>
    </location>
</feature>
<sequence length="394" mass="42681">MPADDINLLNSTPVSDDTKNDVPDTAKNMASENETEIPESNEPVVIPTPMEEINITPTITTPKPPSAPKSASDFAPKPEPTQPEITPLKAITPENVEAYTSPPPYNPPDLSTTANTGTPIPVNGPKSFMPFGNSINTQRIKNFAVNFIVPIVCLSVSVLLFMLVIYPSITNIPKMDSEIRNKNRLKDTLTQKLSTLNRLLDFKSVVTENSDLVNKVMTSEGMVPELLNQVDVIAKASGLEVTRLSYSLAQGGTGALGYSAVDVALGARGNYGQLITFLSSIEDAARLVNIASLRFSAGTKDTETLNFNVVLRSPFLYVNSEAVTDDMVDLDISSTQFTEFINKLKSLKYYDPKELPAAQIPETPPEEATEETTTQEGETAPVTETVTPAEQPTT</sequence>
<reference evidence="3 4" key="1">
    <citation type="journal article" date="2016" name="Nat. Commun.">
        <title>Thousands of microbial genomes shed light on interconnected biogeochemical processes in an aquifer system.</title>
        <authorList>
            <person name="Anantharaman K."/>
            <person name="Brown C.T."/>
            <person name="Hug L.A."/>
            <person name="Sharon I."/>
            <person name="Castelle C.J."/>
            <person name="Probst A.J."/>
            <person name="Thomas B.C."/>
            <person name="Singh A."/>
            <person name="Wilkins M.J."/>
            <person name="Karaoz U."/>
            <person name="Brodie E.L."/>
            <person name="Williams K.H."/>
            <person name="Hubbard S.S."/>
            <person name="Banfield J.F."/>
        </authorList>
    </citation>
    <scope>NUCLEOTIDE SEQUENCE [LARGE SCALE GENOMIC DNA]</scope>
</reference>